<dbReference type="GO" id="GO:0006164">
    <property type="term" value="P:purine nucleotide biosynthetic process"/>
    <property type="evidence" value="ECO:0007669"/>
    <property type="project" value="TreeGrafter"/>
</dbReference>
<evidence type="ECO:0000256" key="5">
    <source>
        <dbReference type="ARBA" id="ARBA00022741"/>
    </source>
</evidence>
<dbReference type="GO" id="GO:0004749">
    <property type="term" value="F:ribose phosphate diphosphokinase activity"/>
    <property type="evidence" value="ECO:0007669"/>
    <property type="project" value="UniProtKB-EC"/>
</dbReference>
<evidence type="ECO:0000256" key="2">
    <source>
        <dbReference type="ARBA" id="ARBA00022679"/>
    </source>
</evidence>
<dbReference type="HOGENOM" id="CLU_033546_2_0_14"/>
<keyword evidence="8" id="KW-0460">Magnesium</keyword>
<dbReference type="GO" id="GO:0016301">
    <property type="term" value="F:kinase activity"/>
    <property type="evidence" value="ECO:0007669"/>
    <property type="project" value="UniProtKB-KW"/>
</dbReference>
<dbReference type="PANTHER" id="PTHR10210:SF41">
    <property type="entry name" value="RIBOSE-PHOSPHATE PYROPHOSPHOKINASE 1, CHLOROPLASTIC"/>
    <property type="match status" value="1"/>
</dbReference>
<protein>
    <recommendedName>
        <fullName evidence="1">ribose-phosphate diphosphokinase</fullName>
        <ecNumber evidence="1">2.7.6.1</ecNumber>
    </recommendedName>
</protein>
<organism evidence="11 12">
    <name type="scientific">Spiroplasma sabaudiense Ar-1343</name>
    <dbReference type="NCBI Taxonomy" id="1276257"/>
    <lineage>
        <taxon>Bacteria</taxon>
        <taxon>Bacillati</taxon>
        <taxon>Mycoplasmatota</taxon>
        <taxon>Mollicutes</taxon>
        <taxon>Entomoplasmatales</taxon>
        <taxon>Spiroplasmataceae</taxon>
        <taxon>Spiroplasma</taxon>
    </lineage>
</organism>
<dbReference type="FunFam" id="3.40.50.2020:FF:000007">
    <property type="entry name" value="Ribose-phosphate pyrophosphokinase"/>
    <property type="match status" value="1"/>
</dbReference>
<keyword evidence="12" id="KW-1185">Reference proteome</keyword>
<dbReference type="GO" id="GO:0000287">
    <property type="term" value="F:magnesium ion binding"/>
    <property type="evidence" value="ECO:0007669"/>
    <property type="project" value="InterPro"/>
</dbReference>
<evidence type="ECO:0000256" key="1">
    <source>
        <dbReference type="ARBA" id="ARBA00013247"/>
    </source>
</evidence>
<evidence type="ECO:0000259" key="10">
    <source>
        <dbReference type="Pfam" id="PF13793"/>
    </source>
</evidence>
<reference evidence="11 12" key="1">
    <citation type="journal article" date="2014" name="Genome Biol. Evol.">
        <title>Molecular evolution of the substrate utilization strategies and putative virulence factors in mosquito-associated Spiroplasma species.</title>
        <authorList>
            <person name="Chang T.H."/>
            <person name="Lo W.S."/>
            <person name="Ku C."/>
            <person name="Chen L.L."/>
            <person name="Kuo C.H."/>
        </authorList>
    </citation>
    <scope>NUCLEOTIDE SEQUENCE [LARGE SCALE GENOMIC DNA]</scope>
    <source>
        <strain evidence="11">Ar-1343</strain>
    </source>
</reference>
<dbReference type="SMART" id="SM01400">
    <property type="entry name" value="Pribosyltran_N"/>
    <property type="match status" value="1"/>
</dbReference>
<dbReference type="Proteomes" id="UP000019265">
    <property type="component" value="Chromosome"/>
</dbReference>
<dbReference type="InterPro" id="IPR029099">
    <property type="entry name" value="Pribosyltran_N"/>
</dbReference>
<dbReference type="NCBIfam" id="NF002320">
    <property type="entry name" value="PRK01259.1"/>
    <property type="match status" value="1"/>
</dbReference>
<dbReference type="Pfam" id="PF13793">
    <property type="entry name" value="Pribosyltran_N"/>
    <property type="match status" value="1"/>
</dbReference>
<dbReference type="PROSITE" id="PS00114">
    <property type="entry name" value="PRPP_SYNTHASE"/>
    <property type="match status" value="1"/>
</dbReference>
<dbReference type="SUPFAM" id="SSF53271">
    <property type="entry name" value="PRTase-like"/>
    <property type="match status" value="1"/>
</dbReference>
<proteinExistence type="predicted"/>
<dbReference type="eggNOG" id="COG0462">
    <property type="taxonomic scope" value="Bacteria"/>
</dbReference>
<dbReference type="GO" id="GO:0006015">
    <property type="term" value="P:5-phosphoribose 1-diphosphate biosynthetic process"/>
    <property type="evidence" value="ECO:0007669"/>
    <property type="project" value="TreeGrafter"/>
</dbReference>
<dbReference type="NCBIfam" id="TIGR01251">
    <property type="entry name" value="ribP_PPkin"/>
    <property type="match status" value="1"/>
</dbReference>
<accession>W6AAQ8</accession>
<evidence type="ECO:0000256" key="6">
    <source>
        <dbReference type="ARBA" id="ARBA00022777"/>
    </source>
</evidence>
<dbReference type="KEGG" id="ssab:SSABA_v1c08390"/>
<feature type="domain" description="Ribose-phosphate pyrophosphokinase N-terminal" evidence="10">
    <location>
        <begin position="29"/>
        <end position="144"/>
    </location>
</feature>
<evidence type="ECO:0000313" key="12">
    <source>
        <dbReference type="Proteomes" id="UP000019265"/>
    </source>
</evidence>
<evidence type="ECO:0000256" key="4">
    <source>
        <dbReference type="ARBA" id="ARBA00022727"/>
    </source>
</evidence>
<name>W6AAQ8_9MOLU</name>
<evidence type="ECO:0000256" key="9">
    <source>
        <dbReference type="ARBA" id="ARBA00049535"/>
    </source>
</evidence>
<dbReference type="AlphaFoldDB" id="W6AAQ8"/>
<keyword evidence="2" id="KW-0808">Transferase</keyword>
<dbReference type="PATRIC" id="fig|1276257.3.peg.851"/>
<dbReference type="STRING" id="1276257.SSABA_v1c08390"/>
<evidence type="ECO:0000256" key="3">
    <source>
        <dbReference type="ARBA" id="ARBA00022723"/>
    </source>
</evidence>
<evidence type="ECO:0000256" key="7">
    <source>
        <dbReference type="ARBA" id="ARBA00022840"/>
    </source>
</evidence>
<dbReference type="Pfam" id="PF14572">
    <property type="entry name" value="Pribosyl_synth"/>
    <property type="match status" value="1"/>
</dbReference>
<dbReference type="EMBL" id="CP006934">
    <property type="protein sequence ID" value="AHI54238.1"/>
    <property type="molecule type" value="Genomic_DNA"/>
</dbReference>
<sequence length="366" mass="40665">MINITFFRLYLYYGKREFFYMPREQNEINIFGLSASQKLTDEICKILGITQKIAKKIVFADGEILMQAEDTVRGKEIYVIQSTSQPVNENLMELLIAVDMFKRASAQKINVVIPYFGYARQDRKAKGRQPITAKLVANLIEKAGADRVIIVDLHSAQSMGFFDIPVDNFHSAQTMANEIINTIIDNNLDHNKCILVSPDHGGLTRVHEVAKYTAGLTNGIAVIAKRRPEPNKANVEFVLGDIQDRVCFIVDDMIDTGGTIIAAANALKENGAKEVYIFGGHGLFNGEGPSKMTTAIQNKIVKEIVVTNTIEIPEAKKFKGLKIISVANLLATMIKASVQNDSLSDVYGEFQAQTLCRIKKFLGDKK</sequence>
<dbReference type="CDD" id="cd06223">
    <property type="entry name" value="PRTases_typeI"/>
    <property type="match status" value="1"/>
</dbReference>
<dbReference type="GO" id="GO:0005737">
    <property type="term" value="C:cytoplasm"/>
    <property type="evidence" value="ECO:0007669"/>
    <property type="project" value="TreeGrafter"/>
</dbReference>
<dbReference type="Gene3D" id="3.40.50.2020">
    <property type="match status" value="2"/>
</dbReference>
<keyword evidence="3" id="KW-0479">Metal-binding</keyword>
<dbReference type="GO" id="GO:0005524">
    <property type="term" value="F:ATP binding"/>
    <property type="evidence" value="ECO:0007669"/>
    <property type="project" value="UniProtKB-KW"/>
</dbReference>
<dbReference type="PANTHER" id="PTHR10210">
    <property type="entry name" value="RIBOSE-PHOSPHATE DIPHOSPHOKINASE FAMILY MEMBER"/>
    <property type="match status" value="1"/>
</dbReference>
<keyword evidence="5" id="KW-0547">Nucleotide-binding</keyword>
<dbReference type="GO" id="GO:0009156">
    <property type="term" value="P:ribonucleoside monophosphate biosynthetic process"/>
    <property type="evidence" value="ECO:0007669"/>
    <property type="project" value="InterPro"/>
</dbReference>
<comment type="catalytic activity">
    <reaction evidence="9">
        <text>D-ribose 5-phosphate + ATP = 5-phospho-alpha-D-ribose 1-diphosphate + AMP + H(+)</text>
        <dbReference type="Rhea" id="RHEA:15609"/>
        <dbReference type="ChEBI" id="CHEBI:15378"/>
        <dbReference type="ChEBI" id="CHEBI:30616"/>
        <dbReference type="ChEBI" id="CHEBI:58017"/>
        <dbReference type="ChEBI" id="CHEBI:78346"/>
        <dbReference type="ChEBI" id="CHEBI:456215"/>
        <dbReference type="EC" id="2.7.6.1"/>
    </reaction>
</comment>
<gene>
    <name evidence="11" type="primary">prs</name>
    <name evidence="11" type="ORF">SSABA_v1c08390</name>
</gene>
<evidence type="ECO:0000256" key="8">
    <source>
        <dbReference type="ARBA" id="ARBA00022842"/>
    </source>
</evidence>
<dbReference type="InterPro" id="IPR000836">
    <property type="entry name" value="PRTase_dom"/>
</dbReference>
<keyword evidence="4" id="KW-0545">Nucleotide biosynthesis</keyword>
<keyword evidence="7" id="KW-0067">ATP-binding</keyword>
<dbReference type="InterPro" id="IPR005946">
    <property type="entry name" value="Rib-P_diPkinase"/>
</dbReference>
<dbReference type="InterPro" id="IPR000842">
    <property type="entry name" value="PRib_PP_synth_CS"/>
</dbReference>
<evidence type="ECO:0000313" key="11">
    <source>
        <dbReference type="EMBL" id="AHI54238.1"/>
    </source>
</evidence>
<keyword evidence="6 11" id="KW-0418">Kinase</keyword>
<dbReference type="EC" id="2.7.6.1" evidence="1"/>
<dbReference type="InterPro" id="IPR029057">
    <property type="entry name" value="PRTase-like"/>
</dbReference>
<dbReference type="GO" id="GO:0002189">
    <property type="term" value="C:ribose phosphate diphosphokinase complex"/>
    <property type="evidence" value="ECO:0007669"/>
    <property type="project" value="TreeGrafter"/>
</dbReference>